<reference evidence="1" key="1">
    <citation type="submission" date="2022-03" db="EMBL/GenBank/DDBJ databases">
        <authorList>
            <person name="Martin H S."/>
        </authorList>
    </citation>
    <scope>NUCLEOTIDE SEQUENCE</scope>
</reference>
<evidence type="ECO:0000313" key="1">
    <source>
        <dbReference type="EMBL" id="CAH2074554.1"/>
    </source>
</evidence>
<proteinExistence type="predicted"/>
<accession>A0ABN8J2V7</accession>
<sequence>MSQHSYAHPHPDIVITEPKYEELQIKEEDNWDKGDMFFTSVDEANDCITIEVPCEDQIVEEIPLASTDIDLLTLTNNCSDITLECDMKLLSPMNLSPNPDENLLGVSPSHTSLSSDLGYESLASPLSEPESMDLSDFWCESFSELFPGLT</sequence>
<feature type="non-terminal residue" evidence="1">
    <location>
        <position position="150"/>
    </location>
</feature>
<keyword evidence="2" id="KW-1185">Reference proteome</keyword>
<dbReference type="EMBL" id="OW152819">
    <property type="protein sequence ID" value="CAH2074554.1"/>
    <property type="molecule type" value="Genomic_DNA"/>
</dbReference>
<protein>
    <submittedName>
        <fullName evidence="1">Uncharacterized protein</fullName>
    </submittedName>
</protein>
<name>A0ABN8J2V7_9NEOP</name>
<dbReference type="Proteomes" id="UP000837857">
    <property type="component" value="Chromosome 7"/>
</dbReference>
<organism evidence="1 2">
    <name type="scientific">Iphiclides podalirius</name>
    <name type="common">scarce swallowtail</name>
    <dbReference type="NCBI Taxonomy" id="110791"/>
    <lineage>
        <taxon>Eukaryota</taxon>
        <taxon>Metazoa</taxon>
        <taxon>Ecdysozoa</taxon>
        <taxon>Arthropoda</taxon>
        <taxon>Hexapoda</taxon>
        <taxon>Insecta</taxon>
        <taxon>Pterygota</taxon>
        <taxon>Neoptera</taxon>
        <taxon>Endopterygota</taxon>
        <taxon>Lepidoptera</taxon>
        <taxon>Glossata</taxon>
        <taxon>Ditrysia</taxon>
        <taxon>Papilionoidea</taxon>
        <taxon>Papilionidae</taxon>
        <taxon>Papilioninae</taxon>
        <taxon>Iphiclides</taxon>
    </lineage>
</organism>
<evidence type="ECO:0000313" key="2">
    <source>
        <dbReference type="Proteomes" id="UP000837857"/>
    </source>
</evidence>
<gene>
    <name evidence="1" type="ORF">IPOD504_LOCUS16131</name>
</gene>